<evidence type="ECO:0000256" key="2">
    <source>
        <dbReference type="ARBA" id="ARBA00022475"/>
    </source>
</evidence>
<keyword evidence="2" id="KW-1003">Cell membrane</keyword>
<evidence type="ECO:0000256" key="10">
    <source>
        <dbReference type="ARBA" id="ARBA00023157"/>
    </source>
</evidence>
<evidence type="ECO:0000256" key="9">
    <source>
        <dbReference type="ARBA" id="ARBA00023136"/>
    </source>
</evidence>
<keyword evidence="4" id="KW-0479">Metal-binding</keyword>
<comment type="caution">
    <text evidence="13">The sequence shown here is derived from an EMBL/GenBank/DDBJ whole genome shotgun (WGS) entry which is preliminary data.</text>
</comment>
<feature type="transmembrane region" description="Helical" evidence="12">
    <location>
        <begin position="173"/>
        <end position="192"/>
    </location>
</feature>
<keyword evidence="7" id="KW-0408">Iron</keyword>
<dbReference type="PANTHER" id="PTHR35457:SF1">
    <property type="entry name" value="HEME A SYNTHASE"/>
    <property type="match status" value="1"/>
</dbReference>
<keyword evidence="9 12" id="KW-0472">Membrane</keyword>
<name>A0A846R0G8_9FLAO</name>
<dbReference type="RefSeq" id="WP_167965458.1">
    <property type="nucleotide sequence ID" value="NZ_JAATJJ010000002.1"/>
</dbReference>
<feature type="transmembrane region" description="Helical" evidence="12">
    <location>
        <begin position="207"/>
        <end position="224"/>
    </location>
</feature>
<dbReference type="Pfam" id="PF02628">
    <property type="entry name" value="COX15-CtaA"/>
    <property type="match status" value="2"/>
</dbReference>
<accession>A0A846R0G8</accession>
<evidence type="ECO:0000256" key="1">
    <source>
        <dbReference type="ARBA" id="ARBA00004141"/>
    </source>
</evidence>
<evidence type="ECO:0000256" key="6">
    <source>
        <dbReference type="ARBA" id="ARBA00023002"/>
    </source>
</evidence>
<evidence type="ECO:0000256" key="7">
    <source>
        <dbReference type="ARBA" id="ARBA00023004"/>
    </source>
</evidence>
<dbReference type="GO" id="GO:0016020">
    <property type="term" value="C:membrane"/>
    <property type="evidence" value="ECO:0007669"/>
    <property type="project" value="UniProtKB-SubCell"/>
</dbReference>
<dbReference type="InterPro" id="IPR003780">
    <property type="entry name" value="COX15/CtaA_fam"/>
</dbReference>
<feature type="transmembrane region" description="Helical" evidence="12">
    <location>
        <begin position="312"/>
        <end position="332"/>
    </location>
</feature>
<dbReference type="GO" id="GO:0046872">
    <property type="term" value="F:metal ion binding"/>
    <property type="evidence" value="ECO:0007669"/>
    <property type="project" value="UniProtKB-KW"/>
</dbReference>
<keyword evidence="3 12" id="KW-0812">Transmembrane</keyword>
<dbReference type="InterPro" id="IPR050450">
    <property type="entry name" value="COX15/CtaA_HemeA_synthase"/>
</dbReference>
<dbReference type="AlphaFoldDB" id="A0A846R0G8"/>
<dbReference type="GO" id="GO:0006784">
    <property type="term" value="P:heme A biosynthetic process"/>
    <property type="evidence" value="ECO:0007669"/>
    <property type="project" value="InterPro"/>
</dbReference>
<evidence type="ECO:0000256" key="4">
    <source>
        <dbReference type="ARBA" id="ARBA00022723"/>
    </source>
</evidence>
<feature type="transmembrane region" description="Helical" evidence="12">
    <location>
        <begin position="145"/>
        <end position="167"/>
    </location>
</feature>
<evidence type="ECO:0000256" key="5">
    <source>
        <dbReference type="ARBA" id="ARBA00022989"/>
    </source>
</evidence>
<organism evidence="13 14">
    <name type="scientific">Saonia flava</name>
    <dbReference type="NCBI Taxonomy" id="523696"/>
    <lineage>
        <taxon>Bacteria</taxon>
        <taxon>Pseudomonadati</taxon>
        <taxon>Bacteroidota</taxon>
        <taxon>Flavobacteriia</taxon>
        <taxon>Flavobacteriales</taxon>
        <taxon>Flavobacteriaceae</taxon>
        <taxon>Saonia</taxon>
    </lineage>
</organism>
<proteinExistence type="predicted"/>
<comment type="subcellular location">
    <subcellularLocation>
        <location evidence="1">Membrane</location>
        <topology evidence="1">Multi-pass membrane protein</topology>
    </subcellularLocation>
</comment>
<protein>
    <submittedName>
        <fullName evidence="13">Cytochrome c oxidase assembly protein subunit 15</fullName>
    </submittedName>
</protein>
<sequence>MEKYYRKLIIASLILVYLVIVAGAVVRMTGSGMGCPDWPKCFGTYIPPTEVSQLEWHSNNEYKKGQVIIVGETLQVAIKDFTTLSEFNKRNWEPYTKHDYAKFNVWHTWIEYINRLLGALAGMATFIMAILSLSYWKKKKLVTILSWLVVFSMGFQGWLGATVVYSVLEPIKITLHMLMALIIVAMLLYLIYKTKNPNSTFVFHKNLRALFIGSLVITLVQIVLGTQVRQFVDEQIGSVGEHAKNLWLNKPLAQFYIHRTFSITVVVLNLYIAFLIKKRQLGYTKINWVLAILLIEVVSGIFMYYMDFPFGSQSIHMVFASLLFGVQFYLVLEASKFNKTQETL</sequence>
<evidence type="ECO:0000256" key="3">
    <source>
        <dbReference type="ARBA" id="ARBA00022692"/>
    </source>
</evidence>
<keyword evidence="10" id="KW-1015">Disulfide bond</keyword>
<dbReference type="GO" id="GO:0016491">
    <property type="term" value="F:oxidoreductase activity"/>
    <property type="evidence" value="ECO:0007669"/>
    <property type="project" value="UniProtKB-KW"/>
</dbReference>
<evidence type="ECO:0000313" key="13">
    <source>
        <dbReference type="EMBL" id="NJB72442.1"/>
    </source>
</evidence>
<feature type="transmembrane region" description="Helical" evidence="12">
    <location>
        <begin position="256"/>
        <end position="276"/>
    </location>
</feature>
<dbReference type="PANTHER" id="PTHR35457">
    <property type="entry name" value="HEME A SYNTHASE"/>
    <property type="match status" value="1"/>
</dbReference>
<evidence type="ECO:0000256" key="11">
    <source>
        <dbReference type="ARBA" id="ARBA00023444"/>
    </source>
</evidence>
<keyword evidence="5 12" id="KW-1133">Transmembrane helix</keyword>
<dbReference type="EMBL" id="JAATJJ010000002">
    <property type="protein sequence ID" value="NJB72442.1"/>
    <property type="molecule type" value="Genomic_DNA"/>
</dbReference>
<keyword evidence="6" id="KW-0560">Oxidoreductase</keyword>
<keyword evidence="14" id="KW-1185">Reference proteome</keyword>
<dbReference type="Proteomes" id="UP000590442">
    <property type="component" value="Unassembled WGS sequence"/>
</dbReference>
<keyword evidence="8" id="KW-0350">Heme biosynthesis</keyword>
<evidence type="ECO:0000256" key="8">
    <source>
        <dbReference type="ARBA" id="ARBA00023133"/>
    </source>
</evidence>
<feature type="transmembrane region" description="Helical" evidence="12">
    <location>
        <begin position="112"/>
        <end position="133"/>
    </location>
</feature>
<evidence type="ECO:0000256" key="12">
    <source>
        <dbReference type="SAM" id="Phobius"/>
    </source>
</evidence>
<reference evidence="13 14" key="1">
    <citation type="submission" date="2020-03" db="EMBL/GenBank/DDBJ databases">
        <title>Genomic Encyclopedia of Type Strains, Phase IV (KMG-IV): sequencing the most valuable type-strain genomes for metagenomic binning, comparative biology and taxonomic classification.</title>
        <authorList>
            <person name="Goeker M."/>
        </authorList>
    </citation>
    <scope>NUCLEOTIDE SEQUENCE [LARGE SCALE GENOMIC DNA]</scope>
    <source>
        <strain evidence="13 14">DSM 29762</strain>
    </source>
</reference>
<feature type="transmembrane region" description="Helical" evidence="12">
    <location>
        <begin position="288"/>
        <end position="306"/>
    </location>
</feature>
<comment type="pathway">
    <text evidence="11">Porphyrin-containing compound metabolism.</text>
</comment>
<feature type="transmembrane region" description="Helical" evidence="12">
    <location>
        <begin position="7"/>
        <end position="26"/>
    </location>
</feature>
<gene>
    <name evidence="13" type="ORF">GGR42_002933</name>
</gene>
<evidence type="ECO:0000313" key="14">
    <source>
        <dbReference type="Proteomes" id="UP000590442"/>
    </source>
</evidence>